<organism evidence="2 3">
    <name type="scientific">Haemonchus contortus</name>
    <name type="common">Barber pole worm</name>
    <dbReference type="NCBI Taxonomy" id="6289"/>
    <lineage>
        <taxon>Eukaryota</taxon>
        <taxon>Metazoa</taxon>
        <taxon>Ecdysozoa</taxon>
        <taxon>Nematoda</taxon>
        <taxon>Chromadorea</taxon>
        <taxon>Rhabditida</taxon>
        <taxon>Rhabditina</taxon>
        <taxon>Rhabditomorpha</taxon>
        <taxon>Strongyloidea</taxon>
        <taxon>Trichostrongylidae</taxon>
        <taxon>Haemonchus</taxon>
    </lineage>
</organism>
<sequence>MLRVLLISAFILAVCNGQMIKQCTCEQLAPCMNVNADTFFKCGQQCQRHATDLNFSYGSASQCFEQIRGQMDRAIQCYNKFMEQGCARGAPQMVPKRYGETLKLALYNRISNMMDRTGVRQELMDFFKSSQKFSGCQFKCVGKSATSCKTKNNCGIAEPPDNVIVDNMIQCAVQSGIDNATIQRLCHCITQAGNQHLEAVCDRLVMP</sequence>
<dbReference type="PANTHER" id="PTHR34401">
    <property type="entry name" value="PROTEIN CBG12388-RELATED"/>
    <property type="match status" value="1"/>
</dbReference>
<feature type="signal peptide" evidence="1">
    <location>
        <begin position="1"/>
        <end position="17"/>
    </location>
</feature>
<evidence type="ECO:0000313" key="2">
    <source>
        <dbReference type="Proteomes" id="UP000025227"/>
    </source>
</evidence>
<reference evidence="3" key="1">
    <citation type="submission" date="2020-12" db="UniProtKB">
        <authorList>
            <consortium name="WormBaseParasite"/>
        </authorList>
    </citation>
    <scope>IDENTIFICATION</scope>
    <source>
        <strain evidence="3">MHco3</strain>
    </source>
</reference>
<keyword evidence="2" id="KW-1185">Reference proteome</keyword>
<dbReference type="WBParaSite" id="HCON_00162490-00001">
    <property type="protein sequence ID" value="HCON_00162490-00001"/>
    <property type="gene ID" value="HCON_00162490"/>
</dbReference>
<dbReference type="Proteomes" id="UP000025227">
    <property type="component" value="Unplaced"/>
</dbReference>
<proteinExistence type="predicted"/>
<evidence type="ECO:0000256" key="1">
    <source>
        <dbReference type="SAM" id="SignalP"/>
    </source>
</evidence>
<accession>A0A7I4YZE4</accession>
<keyword evidence="1" id="KW-0732">Signal</keyword>
<dbReference type="OrthoDB" id="5833681at2759"/>
<dbReference type="PANTHER" id="PTHR34401:SF3">
    <property type="entry name" value="DB DOMAIN-CONTAINING PROTEIN"/>
    <property type="match status" value="1"/>
</dbReference>
<name>A0A7I4YZE4_HAECO</name>
<dbReference type="AlphaFoldDB" id="A0A7I4YZE4"/>
<protein>
    <submittedName>
        <fullName evidence="3">24 kDa salivary protein</fullName>
    </submittedName>
</protein>
<feature type="chain" id="PRO_5029803233" evidence="1">
    <location>
        <begin position="18"/>
        <end position="207"/>
    </location>
</feature>
<evidence type="ECO:0000313" key="3">
    <source>
        <dbReference type="WBParaSite" id="HCON_00162490-00001"/>
    </source>
</evidence>
<dbReference type="OMA" id="MEQGCAR"/>